<dbReference type="NCBIfam" id="NF006670">
    <property type="entry name" value="PRK09218.1"/>
    <property type="match status" value="1"/>
</dbReference>
<dbReference type="EMBL" id="QICD01000008">
    <property type="protein sequence ID" value="RNL45049.1"/>
    <property type="molecule type" value="Genomic_DNA"/>
</dbReference>
<dbReference type="PANTHER" id="PTHR10458:SF22">
    <property type="entry name" value="PEPTIDE DEFORMYLASE"/>
    <property type="match status" value="1"/>
</dbReference>
<dbReference type="PRINTS" id="PR01576">
    <property type="entry name" value="PDEFORMYLASE"/>
</dbReference>
<dbReference type="Proteomes" id="UP000278632">
    <property type="component" value="Unassembled WGS sequence"/>
</dbReference>
<dbReference type="PANTHER" id="PTHR10458">
    <property type="entry name" value="PEPTIDE DEFORMYLASE"/>
    <property type="match status" value="1"/>
</dbReference>
<evidence type="ECO:0000313" key="3">
    <source>
        <dbReference type="Proteomes" id="UP000278632"/>
    </source>
</evidence>
<dbReference type="SUPFAM" id="SSF56420">
    <property type="entry name" value="Peptide deformylase"/>
    <property type="match status" value="1"/>
</dbReference>
<reference evidence="3" key="1">
    <citation type="submission" date="2018-05" db="EMBL/GenBank/DDBJ databases">
        <title>Genome Sequencing of selected type strains of the family Eggerthellaceae.</title>
        <authorList>
            <person name="Danylec N."/>
            <person name="Stoll D.A."/>
            <person name="Doetsch A."/>
            <person name="Huch M."/>
        </authorList>
    </citation>
    <scope>NUCLEOTIDE SEQUENCE [LARGE SCALE GENOMIC DNA]</scope>
    <source>
        <strain evidence="3">DSM 16106</strain>
    </source>
</reference>
<accession>A0A3N0BBW1</accession>
<sequence length="136" mass="15042">MIKPIMRNQTFLAQPCAPATAADAQTAQDLLDTLAAHSHECVGMAANMIGVPKRIIVFDDEGTSRIMFNPEVISCAGPFETEEGCLSLLGRRTATRYRTIKVRYEDEAFRSKTKSFAGWTAQIIQHEIDHCNGIVI</sequence>
<dbReference type="Pfam" id="PF01327">
    <property type="entry name" value="Pep_deformylase"/>
    <property type="match status" value="1"/>
</dbReference>
<keyword evidence="3" id="KW-1185">Reference proteome</keyword>
<gene>
    <name evidence="2" type="ORF">DMP08_05620</name>
</gene>
<dbReference type="InterPro" id="IPR023635">
    <property type="entry name" value="Peptide_deformylase"/>
</dbReference>
<dbReference type="Gene3D" id="3.90.45.10">
    <property type="entry name" value="Peptide deformylase"/>
    <property type="match status" value="1"/>
</dbReference>
<dbReference type="InterPro" id="IPR036821">
    <property type="entry name" value="Peptide_deformylase_sf"/>
</dbReference>
<evidence type="ECO:0000313" key="2">
    <source>
        <dbReference type="EMBL" id="RNL45049.1"/>
    </source>
</evidence>
<organism evidence="2 3">
    <name type="scientific">Paraeggerthella hongkongensis</name>
    <dbReference type="NCBI Taxonomy" id="230658"/>
    <lineage>
        <taxon>Bacteria</taxon>
        <taxon>Bacillati</taxon>
        <taxon>Actinomycetota</taxon>
        <taxon>Coriobacteriia</taxon>
        <taxon>Eggerthellales</taxon>
        <taxon>Eggerthellaceae</taxon>
        <taxon>Paraeggerthella</taxon>
    </lineage>
</organism>
<dbReference type="GO" id="GO:0042586">
    <property type="term" value="F:peptide deformylase activity"/>
    <property type="evidence" value="ECO:0007669"/>
    <property type="project" value="InterPro"/>
</dbReference>
<dbReference type="CDD" id="cd00487">
    <property type="entry name" value="Pep_deformylase"/>
    <property type="match status" value="1"/>
</dbReference>
<evidence type="ECO:0000256" key="1">
    <source>
        <dbReference type="ARBA" id="ARBA00010759"/>
    </source>
</evidence>
<dbReference type="RefSeq" id="WP_123191978.1">
    <property type="nucleotide sequence ID" value="NZ_QICD01000008.1"/>
</dbReference>
<name>A0A3N0BBW1_9ACTN</name>
<dbReference type="OrthoDB" id="9804313at2"/>
<dbReference type="AlphaFoldDB" id="A0A3N0BBW1"/>
<proteinExistence type="inferred from homology"/>
<comment type="caution">
    <text evidence="2">The sequence shown here is derived from an EMBL/GenBank/DDBJ whole genome shotgun (WGS) entry which is preliminary data.</text>
</comment>
<dbReference type="PIRSF" id="PIRSF004749">
    <property type="entry name" value="Pep_def"/>
    <property type="match status" value="1"/>
</dbReference>
<protein>
    <submittedName>
        <fullName evidence="2">Peptide deformylase</fullName>
    </submittedName>
</protein>
<comment type="similarity">
    <text evidence="1">Belongs to the polypeptide deformylase family.</text>
</comment>